<dbReference type="AlphaFoldDB" id="A0A9P0JWM7"/>
<sequence>MLESPHNFLNSGSLRKIQLRVSTPEVLRIIRSSAITCDLTRRHSSVEYLQAITFVPIKAGEWKHLDHNNVNANLFVGKCMRFI</sequence>
<keyword evidence="2" id="KW-1185">Reference proteome</keyword>
<organism evidence="1 2">
    <name type="scientific">Acanthoscelides obtectus</name>
    <name type="common">Bean weevil</name>
    <name type="synonym">Bruchus obtectus</name>
    <dbReference type="NCBI Taxonomy" id="200917"/>
    <lineage>
        <taxon>Eukaryota</taxon>
        <taxon>Metazoa</taxon>
        <taxon>Ecdysozoa</taxon>
        <taxon>Arthropoda</taxon>
        <taxon>Hexapoda</taxon>
        <taxon>Insecta</taxon>
        <taxon>Pterygota</taxon>
        <taxon>Neoptera</taxon>
        <taxon>Endopterygota</taxon>
        <taxon>Coleoptera</taxon>
        <taxon>Polyphaga</taxon>
        <taxon>Cucujiformia</taxon>
        <taxon>Chrysomeloidea</taxon>
        <taxon>Chrysomelidae</taxon>
        <taxon>Bruchinae</taxon>
        <taxon>Bruchini</taxon>
        <taxon>Acanthoscelides</taxon>
    </lineage>
</organism>
<reference evidence="1" key="1">
    <citation type="submission" date="2022-03" db="EMBL/GenBank/DDBJ databases">
        <authorList>
            <person name="Sayadi A."/>
        </authorList>
    </citation>
    <scope>NUCLEOTIDE SEQUENCE</scope>
</reference>
<dbReference type="EMBL" id="CAKOFQ010006703">
    <property type="protein sequence ID" value="CAH1962747.1"/>
    <property type="molecule type" value="Genomic_DNA"/>
</dbReference>
<evidence type="ECO:0000313" key="1">
    <source>
        <dbReference type="EMBL" id="CAH1962747.1"/>
    </source>
</evidence>
<dbReference type="Proteomes" id="UP001152888">
    <property type="component" value="Unassembled WGS sequence"/>
</dbReference>
<gene>
    <name evidence="1" type="ORF">ACAOBT_LOCUS4839</name>
</gene>
<evidence type="ECO:0000313" key="2">
    <source>
        <dbReference type="Proteomes" id="UP001152888"/>
    </source>
</evidence>
<proteinExistence type="predicted"/>
<name>A0A9P0JWM7_ACAOB</name>
<accession>A0A9P0JWM7</accession>
<comment type="caution">
    <text evidence="1">The sequence shown here is derived from an EMBL/GenBank/DDBJ whole genome shotgun (WGS) entry which is preliminary data.</text>
</comment>
<protein>
    <submittedName>
        <fullName evidence="1">Uncharacterized protein</fullName>
    </submittedName>
</protein>